<comment type="caution">
    <text evidence="2">The sequence shown here is derived from an EMBL/GenBank/DDBJ whole genome shotgun (WGS) entry which is preliminary data.</text>
</comment>
<sequence>MAHKKRKRQKSQSAKWQGKPVIVVLKDGRSYIGTVSSYDRHGVTLSGIQADPRMTTSILESQDKAQVSGLLSALFGGGLLGGAGPAAGAARAGGGGGMFGFIGQIGKIIPHIRVGMNVMRSIMPLMGFLK</sequence>
<evidence type="ECO:0000259" key="1">
    <source>
        <dbReference type="Pfam" id="PF01423"/>
    </source>
</evidence>
<evidence type="ECO:0000313" key="3">
    <source>
        <dbReference type="Proteomes" id="UP000682811"/>
    </source>
</evidence>
<organism evidence="2 3">
    <name type="scientific">Paenibacillus azoreducens</name>
    <dbReference type="NCBI Taxonomy" id="116718"/>
    <lineage>
        <taxon>Bacteria</taxon>
        <taxon>Bacillati</taxon>
        <taxon>Bacillota</taxon>
        <taxon>Bacilli</taxon>
        <taxon>Bacillales</taxon>
        <taxon>Paenibacillaceae</taxon>
        <taxon>Paenibacillus</taxon>
    </lineage>
</organism>
<dbReference type="EMBL" id="BORT01000001">
    <property type="protein sequence ID" value="GIO45356.1"/>
    <property type="molecule type" value="Genomic_DNA"/>
</dbReference>
<dbReference type="Proteomes" id="UP000682811">
    <property type="component" value="Unassembled WGS sequence"/>
</dbReference>
<proteinExistence type="predicted"/>
<keyword evidence="3" id="KW-1185">Reference proteome</keyword>
<protein>
    <recommendedName>
        <fullName evidence="1">Sm domain-containing protein</fullName>
    </recommendedName>
</protein>
<accession>A0A920CLQ7</accession>
<dbReference type="Pfam" id="PF01423">
    <property type="entry name" value="LSM"/>
    <property type="match status" value="1"/>
</dbReference>
<gene>
    <name evidence="2" type="ORF">J34TS1_01210</name>
</gene>
<feature type="domain" description="Sm" evidence="1">
    <location>
        <begin position="14"/>
        <end position="41"/>
    </location>
</feature>
<evidence type="ECO:0000313" key="2">
    <source>
        <dbReference type="EMBL" id="GIO45356.1"/>
    </source>
</evidence>
<dbReference type="SUPFAM" id="SSF50182">
    <property type="entry name" value="Sm-like ribonucleoproteins"/>
    <property type="match status" value="1"/>
</dbReference>
<dbReference type="AlphaFoldDB" id="A0A920CLQ7"/>
<reference evidence="2 3" key="1">
    <citation type="submission" date="2021-03" db="EMBL/GenBank/DDBJ databases">
        <title>Antimicrobial resistance genes in bacteria isolated from Japanese honey, and their potential for conferring macrolide and lincosamide resistance in the American foulbrood pathogen Paenibacillus larvae.</title>
        <authorList>
            <person name="Okamoto M."/>
            <person name="Kumagai M."/>
            <person name="Kanamori H."/>
            <person name="Takamatsu D."/>
        </authorList>
    </citation>
    <scope>NUCLEOTIDE SEQUENCE [LARGE SCALE GENOMIC DNA]</scope>
    <source>
        <strain evidence="2 3">J34TS1</strain>
    </source>
</reference>
<name>A0A920CLQ7_9BACL</name>
<dbReference type="InterPro" id="IPR001163">
    <property type="entry name" value="Sm_dom_euk/arc"/>
</dbReference>
<dbReference type="InterPro" id="IPR010920">
    <property type="entry name" value="LSM_dom_sf"/>
</dbReference>
<dbReference type="RefSeq" id="WP_212976563.1">
    <property type="nucleotide sequence ID" value="NZ_AP025343.1"/>
</dbReference>